<keyword evidence="11 13" id="KW-0275">Fatty acid biosynthesis</keyword>
<keyword evidence="12 13" id="KW-0456">Lyase</keyword>
<keyword evidence="8 13" id="KW-1133">Transmembrane helix</keyword>
<feature type="transmembrane region" description="Helical" evidence="13">
    <location>
        <begin position="149"/>
        <end position="168"/>
    </location>
</feature>
<organism evidence="14 15">
    <name type="scientific">Septoria linicola</name>
    <dbReference type="NCBI Taxonomy" id="215465"/>
    <lineage>
        <taxon>Eukaryota</taxon>
        <taxon>Fungi</taxon>
        <taxon>Dikarya</taxon>
        <taxon>Ascomycota</taxon>
        <taxon>Pezizomycotina</taxon>
        <taxon>Dothideomycetes</taxon>
        <taxon>Dothideomycetidae</taxon>
        <taxon>Mycosphaerellales</taxon>
        <taxon>Mycosphaerellaceae</taxon>
        <taxon>Septoria</taxon>
    </lineage>
</organism>
<evidence type="ECO:0000256" key="6">
    <source>
        <dbReference type="ARBA" id="ARBA00022692"/>
    </source>
</evidence>
<comment type="similarity">
    <text evidence="3 13">Belongs to the very long-chain fatty acids dehydratase HACD family.</text>
</comment>
<keyword evidence="10 13" id="KW-0472">Membrane</keyword>
<protein>
    <recommendedName>
        <fullName evidence="4 13">Very-long-chain (3R)-3-hydroxyacyl-CoA dehydratase</fullName>
        <ecNumber evidence="4 13">4.2.1.134</ecNumber>
    </recommendedName>
</protein>
<dbReference type="GO" id="GO:0102158">
    <property type="term" value="F:very-long-chain (3R)-3-hydroxyacyl-CoA dehydratase activity"/>
    <property type="evidence" value="ECO:0007669"/>
    <property type="project" value="UniProtKB-EC"/>
</dbReference>
<evidence type="ECO:0000256" key="4">
    <source>
        <dbReference type="ARBA" id="ARBA00013122"/>
    </source>
</evidence>
<comment type="catalytic activity">
    <reaction evidence="13">
        <text>a very-long-chain (3R)-3-hydroxyacyl-CoA = a very-long-chain (2E)-enoyl-CoA + H2O</text>
        <dbReference type="Rhea" id="RHEA:45812"/>
        <dbReference type="ChEBI" id="CHEBI:15377"/>
        <dbReference type="ChEBI" id="CHEBI:83728"/>
        <dbReference type="ChEBI" id="CHEBI:85440"/>
        <dbReference type="EC" id="4.2.1.134"/>
    </reaction>
</comment>
<evidence type="ECO:0000256" key="10">
    <source>
        <dbReference type="ARBA" id="ARBA00023136"/>
    </source>
</evidence>
<dbReference type="PANTHER" id="PTHR11035">
    <property type="entry name" value="VERY-LONG-CHAIN (3R)-3-HYDROXYACYL-COA DEHYDRATASE"/>
    <property type="match status" value="1"/>
</dbReference>
<evidence type="ECO:0000256" key="5">
    <source>
        <dbReference type="ARBA" id="ARBA00022516"/>
    </source>
</evidence>
<keyword evidence="6 13" id="KW-0812">Transmembrane</keyword>
<sequence length="220" mass="25261">MTTSQTKAVKTTSSVRTIYLTSYNTTFALLWSYILISTLTHVHHNGISSTKLFSSLEPSARWIQTLSLLDVLHAATSLIPAPFGSTFTQVVTRVIQVWLIWFMFPSTTTTAARGYAFPALLLAWSTADMIRYAYLALNLHGKAPKWLVWLRYSMFYALYPVGIGAEWWLMYRAIESAGESSMWLKRVFYFLLASYVPGAYSMFTYMIKQRRKTLAKLRRE</sequence>
<reference evidence="14" key="1">
    <citation type="submission" date="2022-06" db="EMBL/GenBank/DDBJ databases">
        <title>Complete genome sequences of two strains of the flax pathogen Septoria linicola.</title>
        <authorList>
            <person name="Lapalu N."/>
            <person name="Simon A."/>
            <person name="Demenou B."/>
            <person name="Paumier D."/>
            <person name="Guillot M.-P."/>
            <person name="Gout L."/>
            <person name="Valade R."/>
        </authorList>
    </citation>
    <scope>NUCLEOTIDE SEQUENCE</scope>
    <source>
        <strain evidence="14">SE15195</strain>
    </source>
</reference>
<accession>A0A9Q9EKV5</accession>
<evidence type="ECO:0000256" key="13">
    <source>
        <dbReference type="RuleBase" id="RU363109"/>
    </source>
</evidence>
<keyword evidence="15" id="KW-1185">Reference proteome</keyword>
<feature type="transmembrane region" description="Helical" evidence="13">
    <location>
        <begin position="21"/>
        <end position="42"/>
    </location>
</feature>
<comment type="caution">
    <text evidence="13">Lacks conserved residue(s) required for the propagation of feature annotation.</text>
</comment>
<dbReference type="AlphaFoldDB" id="A0A9Q9EKV5"/>
<feature type="transmembrane region" description="Helical" evidence="13">
    <location>
        <begin position="116"/>
        <end position="137"/>
    </location>
</feature>
<dbReference type="InterPro" id="IPR007482">
    <property type="entry name" value="Tyr_Pase-like_PTPLA"/>
</dbReference>
<evidence type="ECO:0000256" key="1">
    <source>
        <dbReference type="ARBA" id="ARBA00004141"/>
    </source>
</evidence>
<evidence type="ECO:0000256" key="2">
    <source>
        <dbReference type="ARBA" id="ARBA00005194"/>
    </source>
</evidence>
<proteinExistence type="inferred from homology"/>
<keyword evidence="7 13" id="KW-0276">Fatty acid metabolism</keyword>
<evidence type="ECO:0000256" key="12">
    <source>
        <dbReference type="ARBA" id="ARBA00023239"/>
    </source>
</evidence>
<dbReference type="Proteomes" id="UP001056384">
    <property type="component" value="Chromosome 4"/>
</dbReference>
<feature type="transmembrane region" description="Helical" evidence="13">
    <location>
        <begin position="188"/>
        <end position="207"/>
    </location>
</feature>
<evidence type="ECO:0000256" key="11">
    <source>
        <dbReference type="ARBA" id="ARBA00023160"/>
    </source>
</evidence>
<keyword evidence="9 13" id="KW-0443">Lipid metabolism</keyword>
<dbReference type="GO" id="GO:0005789">
    <property type="term" value="C:endoplasmic reticulum membrane"/>
    <property type="evidence" value="ECO:0007669"/>
    <property type="project" value="UniProtKB-SubCell"/>
</dbReference>
<evidence type="ECO:0000256" key="3">
    <source>
        <dbReference type="ARBA" id="ARBA00007811"/>
    </source>
</evidence>
<comment type="subcellular location">
    <subcellularLocation>
        <location evidence="13">Endoplasmic reticulum membrane</location>
        <topology evidence="13">Multi-pass membrane protein</topology>
    </subcellularLocation>
    <subcellularLocation>
        <location evidence="1">Membrane</location>
        <topology evidence="1">Multi-pass membrane protein</topology>
    </subcellularLocation>
</comment>
<evidence type="ECO:0000256" key="8">
    <source>
        <dbReference type="ARBA" id="ARBA00022989"/>
    </source>
</evidence>
<evidence type="ECO:0000313" key="15">
    <source>
        <dbReference type="Proteomes" id="UP001056384"/>
    </source>
</evidence>
<name>A0A9Q9EKV5_9PEZI</name>
<comment type="function">
    <text evidence="13">Catalyzes the third of the four reactions of the long-chain fatty acids elongation cycle. This endoplasmic reticulum-bound enzymatic process, allows the addition of two carbons to the chain of long- and very long-chain fatty acids/VLCFAs per cycle. This enzyme catalyzes the dehydration of the 3-hydroxyacyl-CoA intermediate into trans-2,3-enoyl-CoA, within each cycle of fatty acid elongation. Thereby, it participates to the production of VLCFAs of different chain lengths that are involved in multiple biological processes as precursors of membrane lipids and lipid mediators.</text>
</comment>
<gene>
    <name evidence="14" type="ORF">Slin15195_G060770</name>
</gene>
<evidence type="ECO:0000256" key="9">
    <source>
        <dbReference type="ARBA" id="ARBA00023098"/>
    </source>
</evidence>
<dbReference type="GO" id="GO:0030148">
    <property type="term" value="P:sphingolipid biosynthetic process"/>
    <property type="evidence" value="ECO:0007669"/>
    <property type="project" value="TreeGrafter"/>
</dbReference>
<dbReference type="EC" id="4.2.1.134" evidence="4 13"/>
<dbReference type="GO" id="GO:0042761">
    <property type="term" value="P:very long-chain fatty acid biosynthetic process"/>
    <property type="evidence" value="ECO:0007669"/>
    <property type="project" value="TreeGrafter"/>
</dbReference>
<dbReference type="PANTHER" id="PTHR11035:SF24">
    <property type="entry name" value="VERY-LONG-CHAIN (3R)-3-HYDROXYACYL-COA DEHYDRATASE"/>
    <property type="match status" value="1"/>
</dbReference>
<evidence type="ECO:0000313" key="14">
    <source>
        <dbReference type="EMBL" id="USW52758.1"/>
    </source>
</evidence>
<dbReference type="EMBL" id="CP099421">
    <property type="protein sequence ID" value="USW52758.1"/>
    <property type="molecule type" value="Genomic_DNA"/>
</dbReference>
<keyword evidence="5 13" id="KW-0444">Lipid biosynthesis</keyword>
<dbReference type="Pfam" id="PF04387">
    <property type="entry name" value="PTPLA"/>
    <property type="match status" value="1"/>
</dbReference>
<comment type="pathway">
    <text evidence="2 13">Lipid metabolism; fatty acid biosynthesis.</text>
</comment>
<evidence type="ECO:0000256" key="7">
    <source>
        <dbReference type="ARBA" id="ARBA00022832"/>
    </source>
</evidence>
<dbReference type="GO" id="GO:0030497">
    <property type="term" value="P:fatty acid elongation"/>
    <property type="evidence" value="ECO:0007669"/>
    <property type="project" value="TreeGrafter"/>
</dbReference>
<keyword evidence="13" id="KW-0256">Endoplasmic reticulum</keyword>